<dbReference type="SUPFAM" id="SSF46894">
    <property type="entry name" value="C-terminal effector domain of the bipartite response regulators"/>
    <property type="match status" value="1"/>
</dbReference>
<dbReference type="Proteomes" id="UP000248987">
    <property type="component" value="Unassembled WGS sequence"/>
</dbReference>
<dbReference type="InterPro" id="IPR036388">
    <property type="entry name" value="WH-like_DNA-bd_sf"/>
</dbReference>
<feature type="domain" description="HTH luxR-type" evidence="4">
    <location>
        <begin position="188"/>
        <end position="253"/>
    </location>
</feature>
<evidence type="ECO:0000313" key="6">
    <source>
        <dbReference type="Proteomes" id="UP000248987"/>
    </source>
</evidence>
<dbReference type="Gene3D" id="3.30.450.20">
    <property type="entry name" value="PAS domain"/>
    <property type="match status" value="1"/>
</dbReference>
<dbReference type="PRINTS" id="PR00038">
    <property type="entry name" value="HTHLUXR"/>
</dbReference>
<dbReference type="PROSITE" id="PS50043">
    <property type="entry name" value="HTH_LUXR_2"/>
    <property type="match status" value="1"/>
</dbReference>
<name>A0A327S8K4_9FLAO</name>
<organism evidence="5 6">
    <name type="scientific">Gelidibacter algens</name>
    <dbReference type="NCBI Taxonomy" id="49280"/>
    <lineage>
        <taxon>Bacteria</taxon>
        <taxon>Pseudomonadati</taxon>
        <taxon>Bacteroidota</taxon>
        <taxon>Flavobacteriia</taxon>
        <taxon>Flavobacteriales</taxon>
        <taxon>Flavobacteriaceae</taxon>
        <taxon>Gelidibacter</taxon>
    </lineage>
</organism>
<keyword evidence="1" id="KW-0805">Transcription regulation</keyword>
<keyword evidence="2" id="KW-0238">DNA-binding</keyword>
<evidence type="ECO:0000256" key="3">
    <source>
        <dbReference type="ARBA" id="ARBA00023163"/>
    </source>
</evidence>
<evidence type="ECO:0000256" key="2">
    <source>
        <dbReference type="ARBA" id="ARBA00023125"/>
    </source>
</evidence>
<evidence type="ECO:0000259" key="4">
    <source>
        <dbReference type="PROSITE" id="PS50043"/>
    </source>
</evidence>
<comment type="caution">
    <text evidence="5">The sequence shown here is derived from an EMBL/GenBank/DDBJ whole genome shotgun (WGS) entry which is preliminary data.</text>
</comment>
<protein>
    <submittedName>
        <fullName evidence="5">PAS domain-containing protein</fullName>
    </submittedName>
</protein>
<dbReference type="RefSeq" id="WP_111625799.1">
    <property type="nucleotide sequence ID" value="NZ_QLLQ01000004.1"/>
</dbReference>
<evidence type="ECO:0000313" key="5">
    <source>
        <dbReference type="EMBL" id="RAJ25108.1"/>
    </source>
</evidence>
<dbReference type="CDD" id="cd06170">
    <property type="entry name" value="LuxR_C_like"/>
    <property type="match status" value="1"/>
</dbReference>
<dbReference type="PANTHER" id="PTHR44688:SF16">
    <property type="entry name" value="DNA-BINDING TRANSCRIPTIONAL ACTIVATOR DEVR_DOSR"/>
    <property type="match status" value="1"/>
</dbReference>
<accession>A0A327S8K4</accession>
<dbReference type="Pfam" id="PF08447">
    <property type="entry name" value="PAS_3"/>
    <property type="match status" value="1"/>
</dbReference>
<dbReference type="Gene3D" id="1.10.10.10">
    <property type="entry name" value="Winged helix-like DNA-binding domain superfamily/Winged helix DNA-binding domain"/>
    <property type="match status" value="1"/>
</dbReference>
<dbReference type="SMART" id="SM00421">
    <property type="entry name" value="HTH_LUXR"/>
    <property type="match status" value="1"/>
</dbReference>
<keyword evidence="3" id="KW-0804">Transcription</keyword>
<dbReference type="InterPro" id="IPR013655">
    <property type="entry name" value="PAS_fold_3"/>
</dbReference>
<dbReference type="InterPro" id="IPR000792">
    <property type="entry name" value="Tscrpt_reg_LuxR_C"/>
</dbReference>
<dbReference type="Pfam" id="PF00196">
    <property type="entry name" value="GerE"/>
    <property type="match status" value="1"/>
</dbReference>
<dbReference type="GO" id="GO:0003677">
    <property type="term" value="F:DNA binding"/>
    <property type="evidence" value="ECO:0007669"/>
    <property type="project" value="UniProtKB-KW"/>
</dbReference>
<dbReference type="AlphaFoldDB" id="A0A327S8K4"/>
<dbReference type="EMBL" id="QLLQ01000004">
    <property type="protein sequence ID" value="RAJ25108.1"/>
    <property type="molecule type" value="Genomic_DNA"/>
</dbReference>
<dbReference type="InterPro" id="IPR016032">
    <property type="entry name" value="Sig_transdc_resp-reg_C-effctor"/>
</dbReference>
<reference evidence="5 6" key="1">
    <citation type="submission" date="2018-06" db="EMBL/GenBank/DDBJ databases">
        <title>Genomic Encyclopedia of Archaeal and Bacterial Type Strains, Phase II (KMG-II): from individual species to whole genera.</title>
        <authorList>
            <person name="Goeker M."/>
        </authorList>
    </citation>
    <scope>NUCLEOTIDE SEQUENCE [LARGE SCALE GENOMIC DNA]</scope>
    <source>
        <strain evidence="5 6">DSM 12408</strain>
    </source>
</reference>
<proteinExistence type="predicted"/>
<evidence type="ECO:0000256" key="1">
    <source>
        <dbReference type="ARBA" id="ARBA00023015"/>
    </source>
</evidence>
<sequence>MTDNNCIKEIFFKYLLQITFDENELDYSLIDKHKNVLQTLSDIGNSGTGIFDLCKREVVYYSSNFGILLGYDSSDYKDNGQMFFASKIHPEDALKCSTNGVSILKILDKFSSTDKFSHKLITEYRMLNSQNQYVRLIEQYQVLELDSNGQIWLMLNIVDISSNQEEFDESQSQLLNFRTGEIIPLDTSSKTQVELTKREKEVLQLVKKGYLSKEISDKLSISLHTVNTHRQRFLEKLGANNSIEAVIFASKFGLLD</sequence>
<gene>
    <name evidence="5" type="ORF">LX77_01409</name>
</gene>
<keyword evidence="6" id="KW-1185">Reference proteome</keyword>
<dbReference type="GO" id="GO:0006355">
    <property type="term" value="P:regulation of DNA-templated transcription"/>
    <property type="evidence" value="ECO:0007669"/>
    <property type="project" value="InterPro"/>
</dbReference>
<dbReference type="PANTHER" id="PTHR44688">
    <property type="entry name" value="DNA-BINDING TRANSCRIPTIONAL ACTIVATOR DEVR_DOSR"/>
    <property type="match status" value="1"/>
</dbReference>